<gene>
    <name evidence="1" type="ORF">KME65_18055</name>
</gene>
<accession>A0A944MAB4</accession>
<proteinExistence type="predicted"/>
<dbReference type="AlphaFoldDB" id="A0A944MAB4"/>
<name>A0A944MAB4_9GAMM</name>
<evidence type="ECO:0000313" key="1">
    <source>
        <dbReference type="EMBL" id="MBT2990866.1"/>
    </source>
</evidence>
<comment type="caution">
    <text evidence="1">The sequence shown here is derived from an EMBL/GenBank/DDBJ whole genome shotgun (WGS) entry which is preliminary data.</text>
</comment>
<reference evidence="1 2" key="1">
    <citation type="submission" date="2021-05" db="EMBL/GenBank/DDBJ databases">
        <title>Genetic and Functional Diversity in Clade A Lucinid endosymbionts from the Bahamas.</title>
        <authorList>
            <person name="Giani N.M."/>
            <person name="Engel A.S."/>
            <person name="Campbell B.J."/>
        </authorList>
    </citation>
    <scope>NUCLEOTIDE SEQUENCE [LARGE SCALE GENOMIC DNA]</scope>
    <source>
        <strain evidence="1">LUC16012Gg_MoonRockCtena</strain>
    </source>
</reference>
<protein>
    <submittedName>
        <fullName evidence="1">Uncharacterized protein</fullName>
    </submittedName>
</protein>
<dbReference type="Proteomes" id="UP000770889">
    <property type="component" value="Unassembled WGS sequence"/>
</dbReference>
<sequence>MSLFGGVIGSVVGSTLKDIINDAPLATFMRDTANEAIDNIVGNNKQGTSLECQEAARNSDVEDAMDRIAYGVA</sequence>
<evidence type="ECO:0000313" key="2">
    <source>
        <dbReference type="Proteomes" id="UP000770889"/>
    </source>
</evidence>
<dbReference type="EMBL" id="JAHHGM010000023">
    <property type="protein sequence ID" value="MBT2990866.1"/>
    <property type="molecule type" value="Genomic_DNA"/>
</dbReference>
<organism evidence="1 2">
    <name type="scientific">Candidatus Thiodiazotropha taylori</name>
    <dbReference type="NCBI Taxonomy" id="2792791"/>
    <lineage>
        <taxon>Bacteria</taxon>
        <taxon>Pseudomonadati</taxon>
        <taxon>Pseudomonadota</taxon>
        <taxon>Gammaproteobacteria</taxon>
        <taxon>Chromatiales</taxon>
        <taxon>Sedimenticolaceae</taxon>
        <taxon>Candidatus Thiodiazotropha</taxon>
    </lineage>
</organism>